<accession>A0A4R6QUJ1</accession>
<keyword evidence="1" id="KW-1133">Transmembrane helix</keyword>
<keyword evidence="1" id="KW-0812">Transmembrane</keyword>
<protein>
    <submittedName>
        <fullName evidence="2">Putative peptide zinc metalloprotease protein</fullName>
    </submittedName>
</protein>
<feature type="transmembrane region" description="Helical" evidence="1">
    <location>
        <begin position="401"/>
        <end position="422"/>
    </location>
</feature>
<dbReference type="Gene3D" id="1.10.10.1150">
    <property type="entry name" value="Coenzyme PQQ synthesis protein D (PqqD)"/>
    <property type="match status" value="1"/>
</dbReference>
<dbReference type="InterPro" id="IPR041881">
    <property type="entry name" value="PqqD_sf"/>
</dbReference>
<dbReference type="EMBL" id="SNXS01000001">
    <property type="protein sequence ID" value="TDP74709.1"/>
    <property type="molecule type" value="Genomic_DNA"/>
</dbReference>
<dbReference type="GO" id="GO:0004222">
    <property type="term" value="F:metalloendopeptidase activity"/>
    <property type="evidence" value="ECO:0007669"/>
    <property type="project" value="InterPro"/>
</dbReference>
<evidence type="ECO:0000256" key="1">
    <source>
        <dbReference type="SAM" id="Phobius"/>
    </source>
</evidence>
<comment type="caution">
    <text evidence="2">The sequence shown here is derived from an EMBL/GenBank/DDBJ whole genome shotgun (WGS) entry which is preliminary data.</text>
</comment>
<gene>
    <name evidence="2" type="ORF">DES47_101775</name>
</gene>
<keyword evidence="1" id="KW-0472">Membrane</keyword>
<dbReference type="Proteomes" id="UP000295361">
    <property type="component" value="Unassembled WGS sequence"/>
</dbReference>
<dbReference type="GO" id="GO:0031293">
    <property type="term" value="P:membrane protein intracellular domain proteolysis"/>
    <property type="evidence" value="ECO:0007669"/>
    <property type="project" value="TreeGrafter"/>
</dbReference>
<dbReference type="AlphaFoldDB" id="A0A4R6QUJ1"/>
<name>A0A4R6QUJ1_9BURK</name>
<feature type="transmembrane region" description="Helical" evidence="1">
    <location>
        <begin position="298"/>
        <end position="317"/>
    </location>
</feature>
<dbReference type="InterPro" id="IPR001193">
    <property type="entry name" value="MBTPS2"/>
</dbReference>
<dbReference type="GO" id="GO:0005737">
    <property type="term" value="C:cytoplasm"/>
    <property type="evidence" value="ECO:0007669"/>
    <property type="project" value="TreeGrafter"/>
</dbReference>
<sequence>MVAGTVNASASADRLGAQLVNSHWYRVAPLAPRLRDALRVHLHRYRDQLWYVVEDGINGKYHRFDAPAYRIIRLLDGRTTLEQLWLRLAAQAGEHTPSQEEILALLGQLHGLDLLAADTMPDLTELREREAKQSRQRWRQRWLNPMAIRLPLVDPDRLLGRMVRALNPILNRWGALAWMAFVAPALLLAGLHWHELTQNFGEQLLAMDNLLLLALLFPLVKVLHELGHGIACKLHGGEVHDMGVMLLLFLPVPYVEASSAWTFADKRARMLVGGAGMLVELAVAALAFYLWLLLEPGVARALAYDVAVLASVSTVLFNGNPLLRYDGYYIASDALEIPNLAPRASQYWIYLIERYLLKRGRAHSPVAARGEAGWFLFYAPLSFAYRLIVMFSIAAFVATQYFVVGMALALWSVVTGLGVPLYKGLAWLQRMVLKNEAGAPARRAVLAALAALALLLGVLPFPYRTQVDGVLSLPERAQLRAGQAGFVEALVAEPGQWLEPGDLVARLHDPAVERVQAVQAAREEAARARVDAALVDDPARAEQLRVELARELAASAHHRQRADRLEIRAAAAGRLWLDGANDLNGRYLREGHLLGHVMPDEPARVRVIVDQGAAEAIRRDGKTEIQLRLPFDVDRVWSARIVSAVPAASHELPSAALGRQGGGAVPTDPRDESGRKALVSHFEYELALPADFPHRLVGGRVAVRFVHAMEPLAPRLWRAARRLFLSYFKA</sequence>
<dbReference type="InParanoid" id="A0A4R6QUJ1"/>
<keyword evidence="2" id="KW-0482">Metalloprotease</keyword>
<reference evidence="2 3" key="1">
    <citation type="submission" date="2019-03" db="EMBL/GenBank/DDBJ databases">
        <title>Genomic Encyclopedia of Type Strains, Phase IV (KMG-IV): sequencing the most valuable type-strain genomes for metagenomic binning, comparative biology and taxonomic classification.</title>
        <authorList>
            <person name="Goeker M."/>
        </authorList>
    </citation>
    <scope>NUCLEOTIDE SEQUENCE [LARGE SCALE GENOMIC DNA]</scope>
    <source>
        <strain evidence="2 3">DSM 16998</strain>
    </source>
</reference>
<feature type="transmembrane region" description="Helical" evidence="1">
    <location>
        <begin position="271"/>
        <end position="292"/>
    </location>
</feature>
<dbReference type="Pfam" id="PF05402">
    <property type="entry name" value="PqqD"/>
    <property type="match status" value="1"/>
</dbReference>
<keyword evidence="2" id="KW-0645">Protease</keyword>
<proteinExistence type="predicted"/>
<keyword evidence="2" id="KW-0378">Hydrolase</keyword>
<feature type="transmembrane region" description="Helical" evidence="1">
    <location>
        <begin position="173"/>
        <end position="193"/>
    </location>
</feature>
<dbReference type="PANTHER" id="PTHR13325">
    <property type="entry name" value="PROTEASE M50 MEMBRANE-BOUND TRANSCRIPTION FACTOR SITE 2 PROTEASE"/>
    <property type="match status" value="1"/>
</dbReference>
<evidence type="ECO:0000313" key="2">
    <source>
        <dbReference type="EMBL" id="TDP74709.1"/>
    </source>
</evidence>
<dbReference type="GO" id="GO:0016020">
    <property type="term" value="C:membrane"/>
    <property type="evidence" value="ECO:0007669"/>
    <property type="project" value="InterPro"/>
</dbReference>
<dbReference type="InterPro" id="IPR008792">
    <property type="entry name" value="PQQD"/>
</dbReference>
<feature type="transmembrane region" description="Helical" evidence="1">
    <location>
        <begin position="443"/>
        <end position="463"/>
    </location>
</feature>
<evidence type="ECO:0000313" key="3">
    <source>
        <dbReference type="Proteomes" id="UP000295361"/>
    </source>
</evidence>
<dbReference type="PANTHER" id="PTHR13325:SF3">
    <property type="entry name" value="MEMBRANE-BOUND TRANSCRIPTION FACTOR SITE-2 PROTEASE"/>
    <property type="match status" value="1"/>
</dbReference>
<feature type="transmembrane region" description="Helical" evidence="1">
    <location>
        <begin position="244"/>
        <end position="264"/>
    </location>
</feature>
<dbReference type="RefSeq" id="WP_133699317.1">
    <property type="nucleotide sequence ID" value="NZ_SNXS01000001.1"/>
</dbReference>
<organism evidence="2 3">
    <name type="scientific">Roseateles toxinivorans</name>
    <dbReference type="NCBI Taxonomy" id="270368"/>
    <lineage>
        <taxon>Bacteria</taxon>
        <taxon>Pseudomonadati</taxon>
        <taxon>Pseudomonadota</taxon>
        <taxon>Betaproteobacteria</taxon>
        <taxon>Burkholderiales</taxon>
        <taxon>Sphaerotilaceae</taxon>
        <taxon>Roseateles</taxon>
    </lineage>
</organism>
<feature type="transmembrane region" description="Helical" evidence="1">
    <location>
        <begin position="375"/>
        <end position="395"/>
    </location>
</feature>
<keyword evidence="3" id="KW-1185">Reference proteome</keyword>
<dbReference type="OrthoDB" id="9759690at2"/>